<evidence type="ECO:0000313" key="31">
    <source>
        <dbReference type="EMBL" id="RSH82518.1"/>
    </source>
</evidence>
<evidence type="ECO:0000256" key="17">
    <source>
        <dbReference type="ARBA" id="ARBA00043979"/>
    </source>
</evidence>
<dbReference type="EC" id="2.1.3.2" evidence="6"/>
<evidence type="ECO:0000256" key="4">
    <source>
        <dbReference type="ARBA" id="ARBA00012738"/>
    </source>
</evidence>
<dbReference type="InterPro" id="IPR058047">
    <property type="entry name" value="CPSase_preATP-grasp"/>
</dbReference>
<dbReference type="EMBL" id="RSCE01000005">
    <property type="protein sequence ID" value="RSH82518.1"/>
    <property type="molecule type" value="Genomic_DNA"/>
</dbReference>
<dbReference type="FunFam" id="3.40.50.1370:FF:000002">
    <property type="entry name" value="Aspartate carbamoyltransferase 2"/>
    <property type="match status" value="1"/>
</dbReference>
<comment type="cofactor">
    <cofactor evidence="1">
        <name>Zn(2+)</name>
        <dbReference type="ChEBI" id="CHEBI:29105"/>
    </cofactor>
</comment>
<dbReference type="NCBIfam" id="NF009475">
    <property type="entry name" value="PRK12838.1"/>
    <property type="match status" value="1"/>
</dbReference>
<dbReference type="Gene3D" id="1.10.1030.10">
    <property type="entry name" value="Carbamoyl-phosphate synthetase, large subunit oligomerisation domain"/>
    <property type="match status" value="1"/>
</dbReference>
<evidence type="ECO:0000256" key="20">
    <source>
        <dbReference type="ARBA" id="ARBA00044063"/>
    </source>
</evidence>
<dbReference type="Gene3D" id="3.30.470.20">
    <property type="entry name" value="ATP-grasp fold, B domain"/>
    <property type="match status" value="2"/>
</dbReference>
<dbReference type="InterPro" id="IPR036897">
    <property type="entry name" value="CarbamoylP_synth_lsu_oligo_sf"/>
</dbReference>
<evidence type="ECO:0000256" key="14">
    <source>
        <dbReference type="ARBA" id="ARBA00022975"/>
    </source>
</evidence>
<evidence type="ECO:0000256" key="18">
    <source>
        <dbReference type="ARBA" id="ARBA00043984"/>
    </source>
</evidence>
<evidence type="ECO:0000256" key="24">
    <source>
        <dbReference type="ARBA" id="ARBA00049534"/>
    </source>
</evidence>
<dbReference type="GO" id="GO:0006541">
    <property type="term" value="P:glutamine metabolic process"/>
    <property type="evidence" value="ECO:0007669"/>
    <property type="project" value="InterPro"/>
</dbReference>
<dbReference type="FunFam" id="3.40.50.20:FF:000002">
    <property type="entry name" value="Carbamoyl-phosphate synthase large chain"/>
    <property type="match status" value="1"/>
</dbReference>
<dbReference type="GO" id="GO:0004070">
    <property type="term" value="F:aspartate carbamoyltransferase activity"/>
    <property type="evidence" value="ECO:0007669"/>
    <property type="project" value="UniProtKB-EC"/>
</dbReference>
<dbReference type="FunFam" id="1.10.1030.10:FF:000001">
    <property type="entry name" value="Carbamoyl-phosphate synthase large chain"/>
    <property type="match status" value="1"/>
</dbReference>
<dbReference type="SUPFAM" id="SSF52335">
    <property type="entry name" value="Methylglyoxal synthase-like"/>
    <property type="match status" value="1"/>
</dbReference>
<dbReference type="HAMAP" id="MF_01209">
    <property type="entry name" value="CPSase_S_chain"/>
    <property type="match status" value="1"/>
</dbReference>
<feature type="region of interest" description="Disordered" evidence="28">
    <location>
        <begin position="1"/>
        <end position="28"/>
    </location>
</feature>
<dbReference type="InterPro" id="IPR011761">
    <property type="entry name" value="ATP-grasp"/>
</dbReference>
<dbReference type="PRINTS" id="PR00100">
    <property type="entry name" value="AOTCASE"/>
</dbReference>
<dbReference type="InterPro" id="IPR029062">
    <property type="entry name" value="Class_I_gatase-like"/>
</dbReference>
<keyword evidence="15" id="KW-0511">Multifunctional enzyme</keyword>
<dbReference type="RefSeq" id="XP_028476750.1">
    <property type="nucleotide sequence ID" value="XM_028622857.1"/>
</dbReference>
<dbReference type="InterPro" id="IPR017926">
    <property type="entry name" value="GATASE"/>
</dbReference>
<dbReference type="SMART" id="SM00851">
    <property type="entry name" value="MGS"/>
    <property type="match status" value="1"/>
</dbReference>
<evidence type="ECO:0000256" key="21">
    <source>
        <dbReference type="ARBA" id="ARBA00047359"/>
    </source>
</evidence>
<dbReference type="InterPro" id="IPR005480">
    <property type="entry name" value="CPSase_lsu_oligo"/>
</dbReference>
<comment type="pathway">
    <text evidence="3">Pyrimidine metabolism; UMP biosynthesis via de novo pathway; (S)-dihydroorotate from bicarbonate: step 2/3.</text>
</comment>
<dbReference type="Proteomes" id="UP000279236">
    <property type="component" value="Unassembled WGS sequence"/>
</dbReference>
<dbReference type="PANTHER" id="PTHR11405:SF5">
    <property type="entry name" value="CAD PROTEIN"/>
    <property type="match status" value="1"/>
</dbReference>
<evidence type="ECO:0000259" key="29">
    <source>
        <dbReference type="PROSITE" id="PS50975"/>
    </source>
</evidence>
<dbReference type="Gene3D" id="3.40.50.1380">
    <property type="entry name" value="Methylglyoxal synthase-like domain"/>
    <property type="match status" value="1"/>
</dbReference>
<evidence type="ECO:0000256" key="6">
    <source>
        <dbReference type="ARBA" id="ARBA00013008"/>
    </source>
</evidence>
<dbReference type="InterPro" id="IPR035686">
    <property type="entry name" value="CPSase_GATase1"/>
</dbReference>
<dbReference type="NCBIfam" id="TIGR01368">
    <property type="entry name" value="CPSaseIIsmall"/>
    <property type="match status" value="1"/>
</dbReference>
<dbReference type="HAMAP" id="MF_00001">
    <property type="entry name" value="Asp_carb_tr"/>
    <property type="match status" value="1"/>
</dbReference>
<dbReference type="Pfam" id="PF02787">
    <property type="entry name" value="CPSase_L_D3"/>
    <property type="match status" value="1"/>
</dbReference>
<evidence type="ECO:0000256" key="8">
    <source>
        <dbReference type="ARBA" id="ARBA00022598"/>
    </source>
</evidence>
<keyword evidence="12" id="KW-0378">Hydrolase</keyword>
<gene>
    <name evidence="31" type="ORF">EHS24_007498</name>
</gene>
<keyword evidence="13 27" id="KW-0067">ATP-binding</keyword>
<reference evidence="31 32" key="1">
    <citation type="submission" date="2018-11" db="EMBL/GenBank/DDBJ databases">
        <title>Genome sequence of Apiotrichum porosum DSM 27194.</title>
        <authorList>
            <person name="Aliyu H."/>
            <person name="Gorte O."/>
            <person name="Ochsenreither K."/>
        </authorList>
    </citation>
    <scope>NUCLEOTIDE SEQUENCE [LARGE SCALE GENOMIC DNA]</scope>
    <source>
        <strain evidence="31 32">DSM 27194</strain>
    </source>
</reference>
<dbReference type="Pfam" id="PF25596">
    <property type="entry name" value="CPSase_L_D1"/>
    <property type="match status" value="2"/>
</dbReference>
<dbReference type="FunFam" id="3.40.50.880:FF:000025">
    <property type="entry name" value="Bifunctional pyrimidine biosynthesis protein"/>
    <property type="match status" value="1"/>
</dbReference>
<feature type="domain" description="ATP-grasp" evidence="29">
    <location>
        <begin position="641"/>
        <end position="833"/>
    </location>
</feature>
<dbReference type="EC" id="3.5.1.2" evidence="5"/>
<dbReference type="GO" id="GO:0006526">
    <property type="term" value="P:L-arginine biosynthetic process"/>
    <property type="evidence" value="ECO:0007669"/>
    <property type="project" value="TreeGrafter"/>
</dbReference>
<dbReference type="Pfam" id="PF02142">
    <property type="entry name" value="MGS"/>
    <property type="match status" value="1"/>
</dbReference>
<dbReference type="NCBIfam" id="TIGR01369">
    <property type="entry name" value="CPSaseII_lrg"/>
    <property type="match status" value="1"/>
</dbReference>
<dbReference type="GO" id="GO:0004087">
    <property type="term" value="F:carbamoyl-phosphate synthase (ammonia) activity"/>
    <property type="evidence" value="ECO:0007669"/>
    <property type="project" value="UniProtKB-EC"/>
</dbReference>
<dbReference type="GO" id="GO:0004359">
    <property type="term" value="F:glutaminase activity"/>
    <property type="evidence" value="ECO:0007669"/>
    <property type="project" value="UniProtKB-EC"/>
</dbReference>
<dbReference type="InterPro" id="IPR006131">
    <property type="entry name" value="Asp_carbamoyltransf_Asp/Orn-bd"/>
</dbReference>
<dbReference type="PROSITE" id="PS00866">
    <property type="entry name" value="CPSASE_1"/>
    <property type="match status" value="2"/>
</dbReference>
<comment type="similarity">
    <text evidence="16">In the 3rd section; belongs to the metallo-dependent hydrolases superfamily. DHOase family. CAD subfamily.</text>
</comment>
<keyword evidence="9" id="KW-0808">Transferase</keyword>
<dbReference type="SUPFAM" id="SSF53671">
    <property type="entry name" value="Aspartate/ornithine carbamoyltransferase"/>
    <property type="match status" value="1"/>
</dbReference>
<evidence type="ECO:0000256" key="5">
    <source>
        <dbReference type="ARBA" id="ARBA00012918"/>
    </source>
</evidence>
<keyword evidence="32" id="KW-1185">Reference proteome</keyword>
<dbReference type="PRINTS" id="PR00099">
    <property type="entry name" value="CPSGATASE"/>
</dbReference>
<dbReference type="PROSITE" id="PS51273">
    <property type="entry name" value="GATASE_TYPE_1"/>
    <property type="match status" value="1"/>
</dbReference>
<dbReference type="FunFam" id="3.30.1490.20:FF:000001">
    <property type="entry name" value="Carbamoyl-phosphate synthase large chain"/>
    <property type="match status" value="1"/>
</dbReference>
<keyword evidence="8" id="KW-0436">Ligase</keyword>
<dbReference type="GO" id="GO:0016597">
    <property type="term" value="F:amino acid binding"/>
    <property type="evidence" value="ECO:0007669"/>
    <property type="project" value="InterPro"/>
</dbReference>
<dbReference type="Pfam" id="PF00117">
    <property type="entry name" value="GATase"/>
    <property type="match status" value="1"/>
</dbReference>
<dbReference type="InterPro" id="IPR036914">
    <property type="entry name" value="MGS-like_dom_sf"/>
</dbReference>
<evidence type="ECO:0000256" key="15">
    <source>
        <dbReference type="ARBA" id="ARBA00023268"/>
    </source>
</evidence>
<dbReference type="GO" id="GO:0005951">
    <property type="term" value="C:carbamoyl-phosphate synthase complex"/>
    <property type="evidence" value="ECO:0007669"/>
    <property type="project" value="TreeGrafter"/>
</dbReference>
<comment type="catalytic activity">
    <reaction evidence="24">
        <text>L-glutamine + H2O = L-glutamate + NH4(+)</text>
        <dbReference type="Rhea" id="RHEA:15889"/>
        <dbReference type="ChEBI" id="CHEBI:15377"/>
        <dbReference type="ChEBI" id="CHEBI:28938"/>
        <dbReference type="ChEBI" id="CHEBI:29985"/>
        <dbReference type="ChEBI" id="CHEBI:58359"/>
        <dbReference type="EC" id="3.5.1.2"/>
    </reaction>
</comment>
<evidence type="ECO:0000256" key="12">
    <source>
        <dbReference type="ARBA" id="ARBA00022801"/>
    </source>
</evidence>
<dbReference type="Pfam" id="PF02786">
    <property type="entry name" value="CPSase_L_D2"/>
    <property type="match status" value="2"/>
</dbReference>
<dbReference type="NCBIfam" id="TIGR00670">
    <property type="entry name" value="asp_carb_tr"/>
    <property type="match status" value="1"/>
</dbReference>
<evidence type="ECO:0000256" key="7">
    <source>
        <dbReference type="ARBA" id="ARBA00022553"/>
    </source>
</evidence>
<dbReference type="Pfam" id="PF00185">
    <property type="entry name" value="OTCace"/>
    <property type="match status" value="1"/>
</dbReference>
<dbReference type="OrthoDB" id="1924069at2759"/>
<dbReference type="NCBIfam" id="NF009455">
    <property type="entry name" value="PRK12815.1"/>
    <property type="match status" value="1"/>
</dbReference>
<dbReference type="GO" id="GO:0005524">
    <property type="term" value="F:ATP binding"/>
    <property type="evidence" value="ECO:0007669"/>
    <property type="project" value="UniProtKB-UniRule"/>
</dbReference>
<comment type="function">
    <text evidence="25">Multifunctional protein that encodes the first 2 enzymatic activities of the de novo pyrimidine pathway: carbamoylphosphate synthetase (CPSase; EC 6.3.5.5) and aspartate transcarbamylase (ATCase; EC 2.1.3.2). The CPSase-function is accomplished in 2 steps, by a glutamine-dependent amidotransferase activity (GATase) that binds and cleaves glutamine to produce ammonia, followed by an ammonium-dependent carbamoyl phosphate synthetase, which reacts with the ammonia, hydrogencarbonate and ATP to form carbamoyl phosphate. The endogenously produced carbamoyl phosphate is sequestered and channeled to the ATCase active site. ATCase then catalyzes the formation of carbamoyl-L-aspartate from L-aspartate and carbamoyl phosphate.</text>
</comment>
<evidence type="ECO:0000256" key="3">
    <source>
        <dbReference type="ARBA" id="ARBA00004852"/>
    </source>
</evidence>
<dbReference type="InterPro" id="IPR006130">
    <property type="entry name" value="Asp/Orn_carbamoylTrfase"/>
</dbReference>
<dbReference type="FunFam" id="3.30.470.20:FF:000001">
    <property type="entry name" value="Carbamoyl-phosphate synthase large chain"/>
    <property type="match status" value="1"/>
</dbReference>
<comment type="similarity">
    <text evidence="17">In the C-terminal section; belongs to the aspartate/ornithine carbamoyltransferase superfamily. ATCase family.</text>
</comment>
<comment type="catalytic activity">
    <reaction evidence="22">
        <text>hydrogencarbonate + L-glutamine + 2 ATP + H2O = carbamoyl phosphate + L-glutamate + 2 ADP + phosphate + 2 H(+)</text>
        <dbReference type="Rhea" id="RHEA:18633"/>
        <dbReference type="ChEBI" id="CHEBI:15377"/>
        <dbReference type="ChEBI" id="CHEBI:15378"/>
        <dbReference type="ChEBI" id="CHEBI:17544"/>
        <dbReference type="ChEBI" id="CHEBI:29985"/>
        <dbReference type="ChEBI" id="CHEBI:30616"/>
        <dbReference type="ChEBI" id="CHEBI:43474"/>
        <dbReference type="ChEBI" id="CHEBI:58228"/>
        <dbReference type="ChEBI" id="CHEBI:58359"/>
        <dbReference type="ChEBI" id="CHEBI:456216"/>
        <dbReference type="EC" id="6.3.5.5"/>
    </reaction>
</comment>
<dbReference type="GO" id="GO:0006207">
    <property type="term" value="P:'de novo' pyrimidine nucleobase biosynthetic process"/>
    <property type="evidence" value="ECO:0007669"/>
    <property type="project" value="InterPro"/>
</dbReference>
<dbReference type="SUPFAM" id="SSF51556">
    <property type="entry name" value="Metallo-dependent hydrolases"/>
    <property type="match status" value="1"/>
</dbReference>
<dbReference type="NCBIfam" id="NF002032">
    <property type="entry name" value="PRK00856.1"/>
    <property type="match status" value="1"/>
</dbReference>
<evidence type="ECO:0000256" key="19">
    <source>
        <dbReference type="ARBA" id="ARBA00043998"/>
    </source>
</evidence>
<protein>
    <recommendedName>
        <fullName evidence="26">Pyrimidine-specific carbamoyl phosphate synthase-aspartate carbamoyl transferase</fullName>
        <ecNumber evidence="6">2.1.3.2</ecNumber>
        <ecNumber evidence="5">3.5.1.2</ecNumber>
        <ecNumber evidence="20">6.3.4.16</ecNumber>
        <ecNumber evidence="4">6.3.5.5</ecNumber>
    </recommendedName>
</protein>
<dbReference type="InterPro" id="IPR006132">
    <property type="entry name" value="Asp/Orn_carbamoyltranf_P-bd"/>
</dbReference>
<comment type="similarity">
    <text evidence="18">In the N-terminal section; belongs to the CarA family.</text>
</comment>
<dbReference type="InterPro" id="IPR005479">
    <property type="entry name" value="CPAse_ATP-bd"/>
</dbReference>
<dbReference type="PRINTS" id="PR00101">
    <property type="entry name" value="ATCASE"/>
</dbReference>
<evidence type="ECO:0000256" key="11">
    <source>
        <dbReference type="ARBA" id="ARBA00022741"/>
    </source>
</evidence>
<dbReference type="CDD" id="cd01744">
    <property type="entry name" value="GATase1_CPSase"/>
    <property type="match status" value="1"/>
</dbReference>
<dbReference type="SUPFAM" id="SSF48108">
    <property type="entry name" value="Carbamoyl phosphate synthetase, large subunit connection domain"/>
    <property type="match status" value="1"/>
</dbReference>
<keyword evidence="14" id="KW-0665">Pyrimidine biosynthesis</keyword>
<dbReference type="InterPro" id="IPR016185">
    <property type="entry name" value="PreATP-grasp_dom_sf"/>
</dbReference>
<dbReference type="FunFam" id="3.40.50.1380:FF:000009">
    <property type="entry name" value="Carbamoyl-phosphate synthase, large subunit"/>
    <property type="match status" value="1"/>
</dbReference>
<comment type="catalytic activity">
    <reaction evidence="21">
        <text>hydrogencarbonate + NH4(+) + 2 ATP = carbamoyl phosphate + 2 ADP + phosphate + 2 H(+)</text>
        <dbReference type="Rhea" id="RHEA:18029"/>
        <dbReference type="ChEBI" id="CHEBI:15378"/>
        <dbReference type="ChEBI" id="CHEBI:17544"/>
        <dbReference type="ChEBI" id="CHEBI:28938"/>
        <dbReference type="ChEBI" id="CHEBI:30616"/>
        <dbReference type="ChEBI" id="CHEBI:43474"/>
        <dbReference type="ChEBI" id="CHEBI:58228"/>
        <dbReference type="ChEBI" id="CHEBI:456216"/>
        <dbReference type="EC" id="6.3.4.16"/>
    </reaction>
</comment>
<dbReference type="EC" id="6.3.5.5" evidence="4"/>
<dbReference type="SUPFAM" id="SSF52317">
    <property type="entry name" value="Class I glutamine amidotransferase-like"/>
    <property type="match status" value="1"/>
</dbReference>
<accession>A0A427XUJ0</accession>
<dbReference type="FunFam" id="3.40.50.20:FF:000011">
    <property type="entry name" value="CAD protein-like isoform X1"/>
    <property type="match status" value="1"/>
</dbReference>
<dbReference type="InterPro" id="IPR036901">
    <property type="entry name" value="Asp/Orn_carbamoylTrfase_sf"/>
</dbReference>
<dbReference type="SUPFAM" id="SSF56059">
    <property type="entry name" value="Glutathione synthetase ATP-binding domain-like"/>
    <property type="match status" value="2"/>
</dbReference>
<comment type="similarity">
    <text evidence="19">In the 2nd section; belongs to the CarB family.</text>
</comment>
<evidence type="ECO:0000256" key="28">
    <source>
        <dbReference type="SAM" id="MobiDB-lite"/>
    </source>
</evidence>
<dbReference type="Gene3D" id="3.20.20.140">
    <property type="entry name" value="Metal-dependent hydrolases"/>
    <property type="match status" value="1"/>
</dbReference>
<evidence type="ECO:0000256" key="23">
    <source>
        <dbReference type="ARBA" id="ARBA00048859"/>
    </source>
</evidence>
<dbReference type="SUPFAM" id="SSF52440">
    <property type="entry name" value="PreATP-grasp domain"/>
    <property type="match status" value="2"/>
</dbReference>
<evidence type="ECO:0000256" key="27">
    <source>
        <dbReference type="PROSITE-ProRule" id="PRU00409"/>
    </source>
</evidence>
<dbReference type="InterPro" id="IPR002474">
    <property type="entry name" value="CarbamoylP_synth_ssu_N"/>
</dbReference>
<dbReference type="GO" id="GO:0044205">
    <property type="term" value="P:'de novo' UMP biosynthetic process"/>
    <property type="evidence" value="ECO:0007669"/>
    <property type="project" value="UniProtKB-UniPathway"/>
</dbReference>
<keyword evidence="10" id="KW-0677">Repeat</keyword>
<dbReference type="InterPro" id="IPR036480">
    <property type="entry name" value="CarbP_synth_ssu_N_sf"/>
</dbReference>
<dbReference type="Gene3D" id="3.30.1490.20">
    <property type="entry name" value="ATP-grasp fold, A domain"/>
    <property type="match status" value="1"/>
</dbReference>
<dbReference type="EC" id="6.3.4.16" evidence="20"/>
<dbReference type="PROSITE" id="PS00097">
    <property type="entry name" value="CARBAMOYLTRANSFERASE"/>
    <property type="match status" value="1"/>
</dbReference>
<sequence length="2296" mass="250484">MVAPALDDIVPGSSPVIDTPGSPAQATGSVRASVRRDMTPLRTVVQPLPAGALYPPASGKGVDFMAGETAWNDNMGQGDMVLELADGLALSGNSFGADKSISGECVFQTGMVGYPESLTDPSYESQILVLTYPLVGNYGVPERTAQEQSTATDADGVTALLDSIPIEYESSRIHIAALVVANYHPSFSHHLATSSLGQWLKEQGIPAIWGVDTRMLTKRLREGGSTLGRVLRRKDGAAATLLPAVSADGTAETSWRASFENIEFADPNKENLVAKVSIKQPVVYTSLTGVEPRINPRTGKTIRILAVDVGMKWNQIRCFRKRGVEVKVVPWDYDFNKEAGNYDGLFISNGPGDPSMATATIKNLEVALANSKVPIFGICLGHQLIALASGARTRKMKYGNRGMNIPCTCSTSGRCYITSQNHGYEVDATSLQNGWEPLFTNANDESNEGIWMGKNGKPFFSVQFHPESAPGPRDTEFLFDVFIQSIVDTAREGRLVSVDVPGGELKEHRERLPRVQVKKVLVLGSGGLSIGQAGEFDYSGSQAIKALKEEGIYTILVNPNIATIQTSPGLADKVYFLPVTPEFVRKIIKHEKPDGIYCTFGGQTALSVGIALKDEFEALGVKVLGTPIDTIITTEDRELFARSMESIGEKCATSESANNVDEAIAAANRIGYPLIVRAAFALGGLGSGFANNEPELVELCKVAFATSPQVLVERSMKGWKEVEYEVVRDCMDNCITVCNMENFDPLGIHTGDSIVVAPSQTLSDADYNMLRTTAVNVIRHLGVVGECNIQYALNPYSKEYCIIEVNARLSRSSALASKATGYPLAFIAAKLGLNIPLNEIRNSVTKKTTACFEPSLDYCVVKIPRWDLKKFTRVSTKLSSSMKSVGEVMAIGRTFEETIQKAIRCIDDSFPGFGENIEVEDIDYEIANPTDKRLFAIATALKRGYSVKKINEMSNIDPWFLHRLERLSKTEDVMTNFSAATIPSELLRNAKQLGFSDRQIAKAVNSNELAVRRLRVEAGITMFVKQIDTVAAEFPAFTNYLYTTYNASEHDVDFEDHGVMVLGSGVYRIGSSVEFDWCAVRAIRTLRENGLKTVMINYNPETVSTDYDEADKLYFENISMETVLDIYDIERSSGLVLSMGGQTPNNIALALHRQNVKIYGTSPEMIDTAENRYKFSRMLDKIGVDQPLWKELTSYDEAKSFCDKVSYPVLVRPSYVLSGAAMNVVYSDDDLAAYLGQAAEVSRDHPVVISKYIEEAKEIEMDAVAKDGKMVMHYISEHVENAGVHSGDATLILPPQDLDPETIRKIEVATQKIGAALNVTGPYNIQFIAKNNEIKVIECNLRAARSFPFVSKVTGIDAIEMATKVMIGLPVTPYPDVKMPPNYVGIKVPQFSFSRLSGADPILGVEMASTGEVACFGRDKYEAYLKALISTGIRPPKKNVLLSIGSFKEKLEMLPSVHKLHRMGYNLFATAGTADFIQEHGIPVKYLETLDENDDPQKAEYSLEQHLGNNLIDLYINLPSKNRYRRPASYVSKGYRSRRMAVDFAVPLITNVKCAKLFIEAIIRKPAFDISSVDYKTSHQTFTFPGLISVQSFVPGAAEAGSEDFAIATQSAIRGGFSVVQMVPQGVSSAVEDEISLQRAQQNASGQAHCDYFFSVAATADNATRLADAIEAGAKALFIPFNNFFGSGNKVASVAQHFAAWPQDKPIVTDARATDLASILLLASLNNRSIHIASVSTRDDIALIALAKEKGLPVTCDVAIYALFYSQADYPEAAKVLPTVEDQEALWDNIANIDVFSVGVLPFELGQALGKKVSARSGVEESLPLLLGAVTDGRLTLEDISQRLSANPRAIFGITEQAQTWVEVEVNRSSTFHLDGGEWSPLEGKGTSGAVHRVVITNHSVVLDGNAFSMPLGRDISLAGPAKAVVPAGRGSFSRASRPSISLLSPQLPQLGLGLGLQGTQQPSLMSLAAQPVAPQISPIPVLQTLQPHPAFTRRHILSVKQFGRDDLHTLFSLASEMRTMVERQGSVDTLRGKVLCTLFYEPSTRTSTSFEAAMKRCGGEVVQVTAETSSVQKGESLQDTIRTVGCYADAVVLRHPAVGSAKDAAKSSVVPIINAGDGIGEHPTQSLLDVFCIREELGSVNGITITLVGDLKNGRTVHSLVKLLSLYDVTLNFVSPPSLAMPEYVKTEASRAGIRWAEYHNLDDVVAKSDVLYVTRVQRERFASVAEYESVKDMFVINNDVLAKAKDNLIVMHPLPRLNEIDPEVDFDSRRAAYFRQMRYGLFIRMALLTMVLGA</sequence>
<dbReference type="PROSITE" id="PS00867">
    <property type="entry name" value="CPSASE_2"/>
    <property type="match status" value="2"/>
</dbReference>
<evidence type="ECO:0000256" key="2">
    <source>
        <dbReference type="ARBA" id="ARBA00004812"/>
    </source>
</evidence>
<dbReference type="Gene3D" id="3.50.30.20">
    <property type="entry name" value="Carbamoyl-phosphate synthase small subunit, N-terminal domain"/>
    <property type="match status" value="1"/>
</dbReference>
<comment type="caution">
    <text evidence="31">The sequence shown here is derived from an EMBL/GenBank/DDBJ whole genome shotgun (WGS) entry which is preliminary data.</text>
</comment>
<keyword evidence="11 27" id="KW-0547">Nucleotide-binding</keyword>
<proteinExistence type="inferred from homology"/>
<name>A0A427XUJ0_9TREE</name>
<dbReference type="PROSITE" id="PS51855">
    <property type="entry name" value="MGS"/>
    <property type="match status" value="1"/>
</dbReference>
<dbReference type="FunFam" id="3.50.30.20:FF:000002">
    <property type="entry name" value="Carbamoyl-phosphate synthase 1, mitochondrial"/>
    <property type="match status" value="1"/>
</dbReference>
<dbReference type="PRINTS" id="PR00098">
    <property type="entry name" value="CPSASE"/>
</dbReference>
<comment type="pathway">
    <text evidence="2">Pyrimidine metabolism; UMP biosynthesis via de novo pathway; (S)-dihydroorotate from bicarbonate: step 1/3.</text>
</comment>
<evidence type="ECO:0000259" key="30">
    <source>
        <dbReference type="PROSITE" id="PS51855"/>
    </source>
</evidence>
<dbReference type="GO" id="GO:0004088">
    <property type="term" value="F:carbamoyl-phosphate synthase (glutamine-hydrolyzing) activity"/>
    <property type="evidence" value="ECO:0007669"/>
    <property type="project" value="UniProtKB-EC"/>
</dbReference>
<dbReference type="FunFam" id="3.20.20.140:FF:000036">
    <property type="entry name" value="Carbamoyl-phosphate synthase large chain"/>
    <property type="match status" value="1"/>
</dbReference>
<dbReference type="InterPro" id="IPR006274">
    <property type="entry name" value="CarbamoylP_synth_ssu"/>
</dbReference>
<dbReference type="SUPFAM" id="SSF52021">
    <property type="entry name" value="Carbamoyl phosphate synthetase, small subunit N-terminal domain"/>
    <property type="match status" value="1"/>
</dbReference>
<dbReference type="InterPro" id="IPR005483">
    <property type="entry name" value="CPSase_dom"/>
</dbReference>
<evidence type="ECO:0000313" key="32">
    <source>
        <dbReference type="Proteomes" id="UP000279236"/>
    </source>
</evidence>
<dbReference type="SMART" id="SM01097">
    <property type="entry name" value="CPSase_sm_chain"/>
    <property type="match status" value="1"/>
</dbReference>
<dbReference type="Gene3D" id="3.40.50.1370">
    <property type="entry name" value="Aspartate/ornithine carbamoyltransferase"/>
    <property type="match status" value="2"/>
</dbReference>
<dbReference type="UniPathway" id="UPA00070">
    <property type="reaction ID" value="UER00115"/>
</dbReference>
<feature type="domain" description="MGS-like" evidence="30">
    <location>
        <begin position="1432"/>
        <end position="1582"/>
    </location>
</feature>
<evidence type="ECO:0000256" key="26">
    <source>
        <dbReference type="ARBA" id="ARBA00081752"/>
    </source>
</evidence>
<evidence type="ECO:0000256" key="1">
    <source>
        <dbReference type="ARBA" id="ARBA00001947"/>
    </source>
</evidence>
<dbReference type="STRING" id="105984.A0A427XUJ0"/>
<dbReference type="FunFam" id="3.30.470.20:FF:000004">
    <property type="entry name" value="Carbamoyl-phosphate synthase (glutamine-hydrolyzing)"/>
    <property type="match status" value="1"/>
</dbReference>
<dbReference type="SMART" id="SM01096">
    <property type="entry name" value="CPSase_L_D3"/>
    <property type="match status" value="1"/>
</dbReference>
<dbReference type="InterPro" id="IPR013815">
    <property type="entry name" value="ATP_grasp_subdomain_1"/>
</dbReference>
<evidence type="ECO:0000256" key="25">
    <source>
        <dbReference type="ARBA" id="ARBA00058513"/>
    </source>
</evidence>
<dbReference type="PROSITE" id="PS50975">
    <property type="entry name" value="ATP_GRASP"/>
    <property type="match status" value="2"/>
</dbReference>
<dbReference type="InterPro" id="IPR002082">
    <property type="entry name" value="Asp_carbamoyltransf"/>
</dbReference>
<evidence type="ECO:0000256" key="10">
    <source>
        <dbReference type="ARBA" id="ARBA00022737"/>
    </source>
</evidence>
<keyword evidence="7" id="KW-0597">Phosphoprotein</keyword>
<dbReference type="Pfam" id="PF00988">
    <property type="entry name" value="CPSase_sm_chain"/>
    <property type="match status" value="1"/>
</dbReference>
<dbReference type="InterPro" id="IPR006275">
    <property type="entry name" value="CPSase_lsu"/>
</dbReference>
<dbReference type="NCBIfam" id="NF003671">
    <property type="entry name" value="PRK05294.1"/>
    <property type="match status" value="1"/>
</dbReference>
<dbReference type="InterPro" id="IPR011607">
    <property type="entry name" value="MGS-like_dom"/>
</dbReference>
<dbReference type="FunFam" id="3.40.50.1370:FF:000005">
    <property type="entry name" value="CAD protein-like isoform X1"/>
    <property type="match status" value="1"/>
</dbReference>
<evidence type="ECO:0000256" key="22">
    <source>
        <dbReference type="ARBA" id="ARBA00048816"/>
    </source>
</evidence>
<comment type="catalytic activity">
    <reaction evidence="23">
        <text>carbamoyl phosphate + L-aspartate = N-carbamoyl-L-aspartate + phosphate + H(+)</text>
        <dbReference type="Rhea" id="RHEA:20013"/>
        <dbReference type="ChEBI" id="CHEBI:15378"/>
        <dbReference type="ChEBI" id="CHEBI:29991"/>
        <dbReference type="ChEBI" id="CHEBI:32814"/>
        <dbReference type="ChEBI" id="CHEBI:43474"/>
        <dbReference type="ChEBI" id="CHEBI:58228"/>
        <dbReference type="EC" id="2.1.3.2"/>
    </reaction>
</comment>
<dbReference type="PANTHER" id="PTHR11405">
    <property type="entry name" value="CARBAMOYLTRANSFERASE FAMILY MEMBER"/>
    <property type="match status" value="1"/>
</dbReference>
<dbReference type="Pfam" id="PF02729">
    <property type="entry name" value="OTCace_N"/>
    <property type="match status" value="1"/>
</dbReference>
<dbReference type="GeneID" id="39592041"/>
<organism evidence="31 32">
    <name type="scientific">Apiotrichum porosum</name>
    <dbReference type="NCBI Taxonomy" id="105984"/>
    <lineage>
        <taxon>Eukaryota</taxon>
        <taxon>Fungi</taxon>
        <taxon>Dikarya</taxon>
        <taxon>Basidiomycota</taxon>
        <taxon>Agaricomycotina</taxon>
        <taxon>Tremellomycetes</taxon>
        <taxon>Trichosporonales</taxon>
        <taxon>Trichosporonaceae</taxon>
        <taxon>Apiotrichum</taxon>
    </lineage>
</organism>
<feature type="domain" description="ATP-grasp" evidence="29">
    <location>
        <begin position="1176"/>
        <end position="1367"/>
    </location>
</feature>
<dbReference type="GO" id="GO:0046872">
    <property type="term" value="F:metal ion binding"/>
    <property type="evidence" value="ECO:0007669"/>
    <property type="project" value="InterPro"/>
</dbReference>
<evidence type="ECO:0000256" key="13">
    <source>
        <dbReference type="ARBA" id="ARBA00022840"/>
    </source>
</evidence>
<dbReference type="Gene3D" id="3.40.50.880">
    <property type="match status" value="1"/>
</dbReference>
<evidence type="ECO:0000256" key="16">
    <source>
        <dbReference type="ARBA" id="ARBA00043968"/>
    </source>
</evidence>
<dbReference type="CDD" id="cd01423">
    <property type="entry name" value="MGS_CPS_I_III"/>
    <property type="match status" value="1"/>
</dbReference>
<dbReference type="InterPro" id="IPR032466">
    <property type="entry name" value="Metal_Hydrolase"/>
</dbReference>
<dbReference type="Gene3D" id="3.40.50.20">
    <property type="match status" value="2"/>
</dbReference>
<evidence type="ECO:0000256" key="9">
    <source>
        <dbReference type="ARBA" id="ARBA00022679"/>
    </source>
</evidence>